<keyword evidence="1" id="KW-0238">DNA-binding</keyword>
<feature type="region of interest" description="Disordered" evidence="2">
    <location>
        <begin position="1"/>
        <end position="25"/>
    </location>
</feature>
<keyword evidence="1" id="KW-0539">Nucleus</keyword>
<evidence type="ECO:0000313" key="5">
    <source>
        <dbReference type="Proteomes" id="UP000886595"/>
    </source>
</evidence>
<dbReference type="Proteomes" id="UP000886595">
    <property type="component" value="Unassembled WGS sequence"/>
</dbReference>
<dbReference type="InterPro" id="IPR036910">
    <property type="entry name" value="HMG_box_dom_sf"/>
</dbReference>
<dbReference type="PANTHER" id="PTHR46691:SF6">
    <property type="entry name" value="HIGH MOBILITY GROUP B PROTEIN 10-RELATED"/>
    <property type="match status" value="1"/>
</dbReference>
<organism evidence="4 5">
    <name type="scientific">Brassica carinata</name>
    <name type="common">Ethiopian mustard</name>
    <name type="synonym">Abyssinian cabbage</name>
    <dbReference type="NCBI Taxonomy" id="52824"/>
    <lineage>
        <taxon>Eukaryota</taxon>
        <taxon>Viridiplantae</taxon>
        <taxon>Streptophyta</taxon>
        <taxon>Embryophyta</taxon>
        <taxon>Tracheophyta</taxon>
        <taxon>Spermatophyta</taxon>
        <taxon>Magnoliopsida</taxon>
        <taxon>eudicotyledons</taxon>
        <taxon>Gunneridae</taxon>
        <taxon>Pentapetalae</taxon>
        <taxon>rosids</taxon>
        <taxon>malvids</taxon>
        <taxon>Brassicales</taxon>
        <taxon>Brassicaceae</taxon>
        <taxon>Brassiceae</taxon>
        <taxon>Brassica</taxon>
    </lineage>
</organism>
<dbReference type="InterPro" id="IPR009071">
    <property type="entry name" value="HMG_box_dom"/>
</dbReference>
<feature type="domain" description="HMG box" evidence="3">
    <location>
        <begin position="137"/>
        <end position="204"/>
    </location>
</feature>
<evidence type="ECO:0000256" key="1">
    <source>
        <dbReference type="PROSITE-ProRule" id="PRU00267"/>
    </source>
</evidence>
<dbReference type="Pfam" id="PF09011">
    <property type="entry name" value="HMG_box_2"/>
    <property type="match status" value="1"/>
</dbReference>
<feature type="DNA-binding region" description="HMG box" evidence="1">
    <location>
        <begin position="137"/>
        <end position="204"/>
    </location>
</feature>
<keyword evidence="5" id="KW-1185">Reference proteome</keyword>
<dbReference type="GO" id="GO:0005634">
    <property type="term" value="C:nucleus"/>
    <property type="evidence" value="ECO:0007669"/>
    <property type="project" value="UniProtKB-UniRule"/>
</dbReference>
<evidence type="ECO:0000259" key="3">
    <source>
        <dbReference type="PROSITE" id="PS50118"/>
    </source>
</evidence>
<comment type="caution">
    <text evidence="4">The sequence shown here is derived from an EMBL/GenBank/DDBJ whole genome shotgun (WGS) entry which is preliminary data.</text>
</comment>
<dbReference type="PROSITE" id="PS50118">
    <property type="entry name" value="HMG_BOX_2"/>
    <property type="match status" value="1"/>
</dbReference>
<dbReference type="CDD" id="cd22009">
    <property type="entry name" value="HMG-box_AtHMGB9-like"/>
    <property type="match status" value="1"/>
</dbReference>
<dbReference type="PANTHER" id="PTHR46691">
    <property type="entry name" value="HIGH MOBILITY GROUP B PROTEIN 9"/>
    <property type="match status" value="1"/>
</dbReference>
<dbReference type="OrthoDB" id="338531at2759"/>
<protein>
    <recommendedName>
        <fullName evidence="3">HMG box domain-containing protein</fullName>
    </recommendedName>
</protein>
<gene>
    <name evidence="4" type="ORF">Bca52824_025467</name>
</gene>
<dbReference type="GO" id="GO:0003677">
    <property type="term" value="F:DNA binding"/>
    <property type="evidence" value="ECO:0007669"/>
    <property type="project" value="UniProtKB-UniRule"/>
</dbReference>
<evidence type="ECO:0000256" key="2">
    <source>
        <dbReference type="SAM" id="MobiDB-lite"/>
    </source>
</evidence>
<dbReference type="SMART" id="SM00398">
    <property type="entry name" value="HMG"/>
    <property type="match status" value="1"/>
</dbReference>
<accession>A0A8X7SEL1</accession>
<dbReference type="EMBL" id="JAAMPC010000006">
    <property type="protein sequence ID" value="KAG2305719.1"/>
    <property type="molecule type" value="Genomic_DNA"/>
</dbReference>
<evidence type="ECO:0000313" key="4">
    <source>
        <dbReference type="EMBL" id="KAG2305719.1"/>
    </source>
</evidence>
<feature type="compositionally biased region" description="Low complexity" evidence="2">
    <location>
        <begin position="1"/>
        <end position="15"/>
    </location>
</feature>
<name>A0A8X7SEL1_BRACI</name>
<reference evidence="4 5" key="1">
    <citation type="submission" date="2020-02" db="EMBL/GenBank/DDBJ databases">
        <authorList>
            <person name="Ma Q."/>
            <person name="Huang Y."/>
            <person name="Song X."/>
            <person name="Pei D."/>
        </authorList>
    </citation>
    <scope>NUCLEOTIDE SEQUENCE [LARGE SCALE GENOMIC DNA]</scope>
    <source>
        <strain evidence="4">Sxm20200214</strain>
        <tissue evidence="4">Leaf</tissue>
    </source>
</reference>
<feature type="region of interest" description="Disordered" evidence="2">
    <location>
        <begin position="105"/>
        <end position="128"/>
    </location>
</feature>
<proteinExistence type="predicted"/>
<dbReference type="SUPFAM" id="SSF47095">
    <property type="entry name" value="HMG-box"/>
    <property type="match status" value="1"/>
</dbReference>
<dbReference type="AlphaFoldDB" id="A0A8X7SEL1"/>
<sequence>MSTVSPSSQLVQVVPDSHNNTGDSSAKVKYEDVVLNLLQKHGSISKLSLIPLLICTDEPQIGSVVDGVIDGEFEGGYLVTMKFGSQVLKGVLYLCAKRLRCQPQETMGTPPSGMPPASQRPAKKKARVTTVVDPQKPKCYKSGYNFFFPELYARLKLEYHGKEMIITKMISPMWGNLYESEKQVYQDKGVKDVERYITEMLEYKSAHEGGASASAAAAIVAQ</sequence>
<dbReference type="Gene3D" id="1.10.30.10">
    <property type="entry name" value="High mobility group box domain"/>
    <property type="match status" value="1"/>
</dbReference>